<dbReference type="EMBL" id="JASAOG010000041">
    <property type="protein sequence ID" value="KAK0059474.1"/>
    <property type="molecule type" value="Genomic_DNA"/>
</dbReference>
<feature type="non-terminal residue" evidence="1">
    <location>
        <position position="1"/>
    </location>
</feature>
<name>A0AAD8BRF3_BIOPF</name>
<organism evidence="1 2">
    <name type="scientific">Biomphalaria pfeifferi</name>
    <name type="common">Bloodfluke planorb</name>
    <name type="synonym">Freshwater snail</name>
    <dbReference type="NCBI Taxonomy" id="112525"/>
    <lineage>
        <taxon>Eukaryota</taxon>
        <taxon>Metazoa</taxon>
        <taxon>Spiralia</taxon>
        <taxon>Lophotrochozoa</taxon>
        <taxon>Mollusca</taxon>
        <taxon>Gastropoda</taxon>
        <taxon>Heterobranchia</taxon>
        <taxon>Euthyneura</taxon>
        <taxon>Panpulmonata</taxon>
        <taxon>Hygrophila</taxon>
        <taxon>Lymnaeoidea</taxon>
        <taxon>Planorbidae</taxon>
        <taxon>Biomphalaria</taxon>
    </lineage>
</organism>
<reference evidence="1" key="2">
    <citation type="submission" date="2023-04" db="EMBL/GenBank/DDBJ databases">
        <authorList>
            <person name="Bu L."/>
            <person name="Lu L."/>
            <person name="Laidemitt M.R."/>
            <person name="Zhang S.M."/>
            <person name="Mutuku M."/>
            <person name="Mkoji G."/>
            <person name="Steinauer M."/>
            <person name="Loker E.S."/>
        </authorList>
    </citation>
    <scope>NUCLEOTIDE SEQUENCE</scope>
    <source>
        <strain evidence="1">KasaAsao</strain>
        <tissue evidence="1">Whole Snail</tissue>
    </source>
</reference>
<keyword evidence="2" id="KW-1185">Reference proteome</keyword>
<evidence type="ECO:0000313" key="1">
    <source>
        <dbReference type="EMBL" id="KAK0059474.1"/>
    </source>
</evidence>
<protein>
    <submittedName>
        <fullName evidence="1">Uncharacterized protein</fullName>
    </submittedName>
</protein>
<dbReference type="Proteomes" id="UP001233172">
    <property type="component" value="Unassembled WGS sequence"/>
</dbReference>
<reference evidence="1" key="1">
    <citation type="journal article" date="2023" name="PLoS Negl. Trop. Dis.">
        <title>A genome sequence for Biomphalaria pfeifferi, the major vector snail for the human-infecting parasite Schistosoma mansoni.</title>
        <authorList>
            <person name="Bu L."/>
            <person name="Lu L."/>
            <person name="Laidemitt M.R."/>
            <person name="Zhang S.M."/>
            <person name="Mutuku M."/>
            <person name="Mkoji G."/>
            <person name="Steinauer M."/>
            <person name="Loker E.S."/>
        </authorList>
    </citation>
    <scope>NUCLEOTIDE SEQUENCE</scope>
    <source>
        <strain evidence="1">KasaAsao</strain>
    </source>
</reference>
<comment type="caution">
    <text evidence="1">The sequence shown here is derived from an EMBL/GenBank/DDBJ whole genome shotgun (WGS) entry which is preliminary data.</text>
</comment>
<proteinExistence type="predicted"/>
<sequence length="51" mass="5603">SFIDGDHECGCPVEIAIHVVVGGDDNSTYGKYIDDNVDVEEDADIQTQQLY</sequence>
<gene>
    <name evidence="1" type="ORF">Bpfe_010935</name>
</gene>
<evidence type="ECO:0000313" key="2">
    <source>
        <dbReference type="Proteomes" id="UP001233172"/>
    </source>
</evidence>
<dbReference type="AlphaFoldDB" id="A0AAD8BRF3"/>
<accession>A0AAD8BRF3</accession>